<gene>
    <name evidence="1" type="ORF">HZF06_19305</name>
</gene>
<sequence length="514" mass="60011">MYEEYFEHFPPLERCIDEDMISYSNNVALEHSRYVFVKREGKKQYGYCTHCHNKYETPNLRANEVFECPCCKSKCRAKSSGRSRKLMVDESYFVYYKKSIKDPSIVVAIGVYAVRDYRYEYEDVKTKYSVLAFYVFNKNKSVMIKRDCYYSVAGTFYEGTFSKSNSIHSLFNIGHIGNINTCYSRESLGKAIKGTAFQYSTWGHYSYEDMTKFLDFYSKSPCIEYFTKEGLDNLIRDRLAGERTFSTINWKAKGILKALKITRKEFKDFKESKKNLSFYHLYILQVSKKHGWNLSVNEVLQISSVFNYYNDFNRLMKMLVYGNIRKIVKYVSKQKVAAGGHFFSAYDVLRTWEDYIKDCEKLNLDTSKDTIVFPRNLHTSHQNTIKQIKVLADEALNKKISKRLDSLRKYSFQYSGIFIRAAKSSNELVEEGKALTHCVGTYAGRYADGTTNILFIRKESDPNKPFYTMELSKGSAILQVRGKKNCKPTKEVEEFIEAFKREKLTKKPKNKIAV</sequence>
<organism evidence="1 2">
    <name type="scientific">Clostridium intestinale</name>
    <dbReference type="NCBI Taxonomy" id="36845"/>
    <lineage>
        <taxon>Bacteria</taxon>
        <taxon>Bacillati</taxon>
        <taxon>Bacillota</taxon>
        <taxon>Clostridia</taxon>
        <taxon>Eubacteriales</taxon>
        <taxon>Clostridiaceae</taxon>
        <taxon>Clostridium</taxon>
    </lineage>
</organism>
<protein>
    <submittedName>
        <fullName evidence="1">PcfJ domain-containing protein</fullName>
    </submittedName>
</protein>
<name>A0A7D7A2W9_9CLOT</name>
<evidence type="ECO:0000313" key="1">
    <source>
        <dbReference type="EMBL" id="QLY79200.1"/>
    </source>
</evidence>
<dbReference type="Proteomes" id="UP000512286">
    <property type="component" value="Chromosome"/>
</dbReference>
<dbReference type="Pfam" id="PF14284">
    <property type="entry name" value="PcfJ"/>
    <property type="match status" value="1"/>
</dbReference>
<reference evidence="1 2" key="1">
    <citation type="submission" date="2020-07" db="EMBL/GenBank/DDBJ databases">
        <title>Electron transfer.</title>
        <authorList>
            <person name="Huang L."/>
            <person name="Liu X."/>
            <person name="Zhou S."/>
        </authorList>
    </citation>
    <scope>NUCLEOTIDE SEQUENCE [LARGE SCALE GENOMIC DNA]</scope>
    <source>
        <strain evidence="1 2">Lx1</strain>
    </source>
</reference>
<dbReference type="KEGG" id="cint:HZF06_19305"/>
<dbReference type="AlphaFoldDB" id="A0A7D7A2W9"/>
<dbReference type="EMBL" id="CP059378">
    <property type="protein sequence ID" value="QLY79200.1"/>
    <property type="molecule type" value="Genomic_DNA"/>
</dbReference>
<dbReference type="InterPro" id="IPR025586">
    <property type="entry name" value="PcfJ"/>
</dbReference>
<dbReference type="RefSeq" id="WP_181601416.1">
    <property type="nucleotide sequence ID" value="NZ_CP059378.1"/>
</dbReference>
<accession>A0A7D7A2W9</accession>
<evidence type="ECO:0000313" key="2">
    <source>
        <dbReference type="Proteomes" id="UP000512286"/>
    </source>
</evidence>
<proteinExistence type="predicted"/>